<keyword evidence="1" id="KW-0472">Membrane</keyword>
<accession>A0AAI9U8W7</accession>
<gene>
    <name evidence="2" type="ORF">CMEL01_05554</name>
</gene>
<evidence type="ECO:0000313" key="2">
    <source>
        <dbReference type="EMBL" id="KAK1453895.1"/>
    </source>
</evidence>
<evidence type="ECO:0000256" key="1">
    <source>
        <dbReference type="SAM" id="Phobius"/>
    </source>
</evidence>
<feature type="transmembrane region" description="Helical" evidence="1">
    <location>
        <begin position="94"/>
        <end position="124"/>
    </location>
</feature>
<keyword evidence="3" id="KW-1185">Reference proteome</keyword>
<protein>
    <submittedName>
        <fullName evidence="2">Uncharacterized protein</fullName>
    </submittedName>
</protein>
<dbReference type="EMBL" id="MLGG01000035">
    <property type="protein sequence ID" value="KAK1453895.1"/>
    <property type="molecule type" value="Genomic_DNA"/>
</dbReference>
<dbReference type="AlphaFoldDB" id="A0AAI9U8W7"/>
<dbReference type="Proteomes" id="UP001239795">
    <property type="component" value="Unassembled WGS sequence"/>
</dbReference>
<organism evidence="2 3">
    <name type="scientific">Colletotrichum melonis</name>
    <dbReference type="NCBI Taxonomy" id="1209925"/>
    <lineage>
        <taxon>Eukaryota</taxon>
        <taxon>Fungi</taxon>
        <taxon>Dikarya</taxon>
        <taxon>Ascomycota</taxon>
        <taxon>Pezizomycotina</taxon>
        <taxon>Sordariomycetes</taxon>
        <taxon>Hypocreomycetidae</taxon>
        <taxon>Glomerellales</taxon>
        <taxon>Glomerellaceae</taxon>
        <taxon>Colletotrichum</taxon>
        <taxon>Colletotrichum acutatum species complex</taxon>
    </lineage>
</organism>
<feature type="transmembrane region" description="Helical" evidence="1">
    <location>
        <begin position="49"/>
        <end position="74"/>
    </location>
</feature>
<sequence>MQCNAVSLFFFFPSPLRCWSRLGTCNSADVQILLERNRKKRRRKSAKQLKVSITIAPSSPFLFFLLLFFPYPWLLACWILGEGSVTFLHFFPSHLLLCIFAFSFPLYRVLAVCCSVEFSAWVRYAEGLDRRGRRESSRGLARPTVSVPLLSARMEYMFTYRKMSDGNQEGEREKRLLGEGVCAVPSSHRLSQVLSPLPPSHPIHLFHDPSGPCHPRTTTHIPP</sequence>
<evidence type="ECO:0000313" key="3">
    <source>
        <dbReference type="Proteomes" id="UP001239795"/>
    </source>
</evidence>
<keyword evidence="1" id="KW-1133">Transmembrane helix</keyword>
<reference evidence="2 3" key="1">
    <citation type="submission" date="2016-10" db="EMBL/GenBank/DDBJ databases">
        <title>The genome sequence of Colletotrichum fioriniae PJ7.</title>
        <authorList>
            <person name="Baroncelli R."/>
        </authorList>
    </citation>
    <scope>NUCLEOTIDE SEQUENCE [LARGE SCALE GENOMIC DNA]</scope>
    <source>
        <strain evidence="2">Col 31</strain>
    </source>
</reference>
<name>A0AAI9U8W7_9PEZI</name>
<comment type="caution">
    <text evidence="2">The sequence shown here is derived from an EMBL/GenBank/DDBJ whole genome shotgun (WGS) entry which is preliminary data.</text>
</comment>
<keyword evidence="1" id="KW-0812">Transmembrane</keyword>
<proteinExistence type="predicted"/>